<comment type="caution">
    <text evidence="1">The sequence shown here is derived from an EMBL/GenBank/DDBJ whole genome shotgun (WGS) entry which is preliminary data.</text>
</comment>
<accession>A0A839GFH6</accession>
<organism evidence="1 2">
    <name type="scientific">Rufibacter quisquiliarum</name>
    <dbReference type="NCBI Taxonomy" id="1549639"/>
    <lineage>
        <taxon>Bacteria</taxon>
        <taxon>Pseudomonadati</taxon>
        <taxon>Bacteroidota</taxon>
        <taxon>Cytophagia</taxon>
        <taxon>Cytophagales</taxon>
        <taxon>Hymenobacteraceae</taxon>
        <taxon>Rufibacter</taxon>
    </lineage>
</organism>
<protein>
    <submittedName>
        <fullName evidence="1">Uncharacterized protein</fullName>
    </submittedName>
</protein>
<keyword evidence="2" id="KW-1185">Reference proteome</keyword>
<gene>
    <name evidence="1" type="ORF">FHS90_002370</name>
</gene>
<evidence type="ECO:0000313" key="1">
    <source>
        <dbReference type="EMBL" id="MBA9077652.1"/>
    </source>
</evidence>
<proteinExistence type="predicted"/>
<evidence type="ECO:0000313" key="2">
    <source>
        <dbReference type="Proteomes" id="UP000563094"/>
    </source>
</evidence>
<dbReference type="AlphaFoldDB" id="A0A839GFH6"/>
<reference evidence="1 2" key="1">
    <citation type="submission" date="2020-08" db="EMBL/GenBank/DDBJ databases">
        <title>Genomic Encyclopedia of Type Strains, Phase IV (KMG-IV): sequencing the most valuable type-strain genomes for metagenomic binning, comparative biology and taxonomic classification.</title>
        <authorList>
            <person name="Goeker M."/>
        </authorList>
    </citation>
    <scope>NUCLEOTIDE SEQUENCE [LARGE SCALE GENOMIC DNA]</scope>
    <source>
        <strain evidence="1 2">DSM 29854</strain>
    </source>
</reference>
<dbReference type="Proteomes" id="UP000563094">
    <property type="component" value="Unassembled WGS sequence"/>
</dbReference>
<sequence length="32" mass="3739">MKEYTKAQYHLCGNLGSKKNRREPISSCVYSF</sequence>
<name>A0A839GFH6_9BACT</name>
<dbReference type="EMBL" id="JACJIQ010000008">
    <property type="protein sequence ID" value="MBA9077652.1"/>
    <property type="molecule type" value="Genomic_DNA"/>
</dbReference>